<accession>A0A5C3EQC0</accession>
<protein>
    <submittedName>
        <fullName evidence="1">Uncharacterized protein</fullName>
    </submittedName>
</protein>
<reference evidence="1 2" key="1">
    <citation type="submission" date="2018-03" db="EMBL/GenBank/DDBJ databases">
        <authorList>
            <person name="Guldener U."/>
        </authorList>
    </citation>
    <scope>NUCLEOTIDE SEQUENCE [LARGE SCALE GENOMIC DNA]</scope>
    <source>
        <strain evidence="1 2">NBRC100155</strain>
    </source>
</reference>
<sequence>MIRRMGISLHKSNRALALKRQAVTKTPGEALPCPTSTRLCLTAFPTQLANRRSVVSLQFRKLELLKVMCAAIRLNPQKAFAQPDNKFSPDGLRELVPSDRRLVAESATDFNVFWWGGVTDGFLPDGLADNLARLDALEAEVSDDESDRASTRPTFLFHNRTPSNTVRPASCLPTSRPIRLIMIII</sequence>
<organism evidence="1 2">
    <name type="scientific">Ustilago trichophora</name>
    <dbReference type="NCBI Taxonomy" id="86804"/>
    <lineage>
        <taxon>Eukaryota</taxon>
        <taxon>Fungi</taxon>
        <taxon>Dikarya</taxon>
        <taxon>Basidiomycota</taxon>
        <taxon>Ustilaginomycotina</taxon>
        <taxon>Ustilaginomycetes</taxon>
        <taxon>Ustilaginales</taxon>
        <taxon>Ustilaginaceae</taxon>
        <taxon>Ustilago</taxon>
    </lineage>
</organism>
<dbReference type="OrthoDB" id="10658513at2759"/>
<name>A0A5C3EQC0_9BASI</name>
<evidence type="ECO:0000313" key="1">
    <source>
        <dbReference type="EMBL" id="SPO32718.1"/>
    </source>
</evidence>
<gene>
    <name evidence="1" type="ORF">UTRI_10263</name>
</gene>
<dbReference type="AlphaFoldDB" id="A0A5C3EQC0"/>
<dbReference type="EMBL" id="OOIN01000048">
    <property type="protein sequence ID" value="SPO32718.1"/>
    <property type="molecule type" value="Genomic_DNA"/>
</dbReference>
<proteinExistence type="predicted"/>
<keyword evidence="2" id="KW-1185">Reference proteome</keyword>
<dbReference type="Proteomes" id="UP000324022">
    <property type="component" value="Unassembled WGS sequence"/>
</dbReference>
<evidence type="ECO:0000313" key="2">
    <source>
        <dbReference type="Proteomes" id="UP000324022"/>
    </source>
</evidence>